<organism evidence="1 2">
    <name type="scientific">Melastoma candidum</name>
    <dbReference type="NCBI Taxonomy" id="119954"/>
    <lineage>
        <taxon>Eukaryota</taxon>
        <taxon>Viridiplantae</taxon>
        <taxon>Streptophyta</taxon>
        <taxon>Embryophyta</taxon>
        <taxon>Tracheophyta</taxon>
        <taxon>Spermatophyta</taxon>
        <taxon>Magnoliopsida</taxon>
        <taxon>eudicotyledons</taxon>
        <taxon>Gunneridae</taxon>
        <taxon>Pentapetalae</taxon>
        <taxon>rosids</taxon>
        <taxon>malvids</taxon>
        <taxon>Myrtales</taxon>
        <taxon>Melastomataceae</taxon>
        <taxon>Melastomatoideae</taxon>
        <taxon>Melastomateae</taxon>
        <taxon>Melastoma</taxon>
    </lineage>
</organism>
<name>A0ACB9S1D0_9MYRT</name>
<accession>A0ACB9S1D0</accession>
<dbReference type="EMBL" id="CM042881">
    <property type="protein sequence ID" value="KAI4385155.1"/>
    <property type="molecule type" value="Genomic_DNA"/>
</dbReference>
<proteinExistence type="predicted"/>
<evidence type="ECO:0000313" key="2">
    <source>
        <dbReference type="Proteomes" id="UP001057402"/>
    </source>
</evidence>
<comment type="caution">
    <text evidence="1">The sequence shown here is derived from an EMBL/GenBank/DDBJ whole genome shotgun (WGS) entry which is preliminary data.</text>
</comment>
<gene>
    <name evidence="1" type="ORF">MLD38_003213</name>
</gene>
<reference evidence="2" key="1">
    <citation type="journal article" date="2023" name="Front. Plant Sci.">
        <title>Chromosomal-level genome assembly of Melastoma candidum provides insights into trichome evolution.</title>
        <authorList>
            <person name="Zhong Y."/>
            <person name="Wu W."/>
            <person name="Sun C."/>
            <person name="Zou P."/>
            <person name="Liu Y."/>
            <person name="Dai S."/>
            <person name="Zhou R."/>
        </authorList>
    </citation>
    <scope>NUCLEOTIDE SEQUENCE [LARGE SCALE GENOMIC DNA]</scope>
</reference>
<evidence type="ECO:0000313" key="1">
    <source>
        <dbReference type="EMBL" id="KAI4385155.1"/>
    </source>
</evidence>
<protein>
    <submittedName>
        <fullName evidence="1">Uncharacterized protein</fullName>
    </submittedName>
</protein>
<dbReference type="Proteomes" id="UP001057402">
    <property type="component" value="Chromosome 2"/>
</dbReference>
<keyword evidence="2" id="KW-1185">Reference proteome</keyword>
<sequence length="227" mass="25489">MRCVDLWGATSNRESARRKAIGGRSSASISLSMDISSQFKEFSISSQSGSAYMKIIHAGGQVERYVTSFPASIIMEKYPGTCVARPDVFRRPHECILSANEMLLPSHKYFLLPCSTAKKLKHKHQGKAEPKKEAVQGREKLPEKKVEAEVEFEGDIKAVVDEGYQTGESTPGAAKGFFVSKERSPGHSPRRKLSKFVPPIPRRRRRRRMLRQLTWEPSLSSVQELSP</sequence>